<dbReference type="AlphaFoldDB" id="A0A8X7WH09"/>
<comment type="caution">
    <text evidence="2">The sequence shown here is derived from an EMBL/GenBank/DDBJ whole genome shotgun (WGS) entry which is preliminary data.</text>
</comment>
<sequence>MTFSLEKGTAFHVMENEGLLETMDHLTPKLKGEDSSGKNMMDMISAAAHYFFYTSSTVSPVAALADSHMHYPMSSGEKQIQESHVEADPHRHYIEHNYAYHNRCSHLDNLRQVTSQHRMEQRNCLRGRVRKTEIITESGQEEELEMAEDLESETEDTSKKQRRGEGVSAEVKKMREEASCV</sequence>
<dbReference type="Proteomes" id="UP000886595">
    <property type="component" value="Unassembled WGS sequence"/>
</dbReference>
<feature type="region of interest" description="Disordered" evidence="1">
    <location>
        <begin position="135"/>
        <end position="181"/>
    </location>
</feature>
<reference evidence="2 3" key="1">
    <citation type="submission" date="2020-02" db="EMBL/GenBank/DDBJ databases">
        <authorList>
            <person name="Ma Q."/>
            <person name="Huang Y."/>
            <person name="Song X."/>
            <person name="Pei D."/>
        </authorList>
    </citation>
    <scope>NUCLEOTIDE SEQUENCE [LARGE SCALE GENOMIC DNA]</scope>
    <source>
        <strain evidence="2">Sxm20200214</strain>
        <tissue evidence="2">Leaf</tissue>
    </source>
</reference>
<name>A0A8X7WH09_BRACI</name>
<accession>A0A8X7WH09</accession>
<feature type="compositionally biased region" description="Acidic residues" evidence="1">
    <location>
        <begin position="139"/>
        <end position="155"/>
    </location>
</feature>
<feature type="compositionally biased region" description="Basic and acidic residues" evidence="1">
    <location>
        <begin position="156"/>
        <end position="181"/>
    </location>
</feature>
<evidence type="ECO:0000313" key="2">
    <source>
        <dbReference type="EMBL" id="KAG2330753.1"/>
    </source>
</evidence>
<organism evidence="2 3">
    <name type="scientific">Brassica carinata</name>
    <name type="common">Ethiopian mustard</name>
    <name type="synonym">Abyssinian cabbage</name>
    <dbReference type="NCBI Taxonomy" id="52824"/>
    <lineage>
        <taxon>Eukaryota</taxon>
        <taxon>Viridiplantae</taxon>
        <taxon>Streptophyta</taxon>
        <taxon>Embryophyta</taxon>
        <taxon>Tracheophyta</taxon>
        <taxon>Spermatophyta</taxon>
        <taxon>Magnoliopsida</taxon>
        <taxon>eudicotyledons</taxon>
        <taxon>Gunneridae</taxon>
        <taxon>Pentapetalae</taxon>
        <taxon>rosids</taxon>
        <taxon>malvids</taxon>
        <taxon>Brassicales</taxon>
        <taxon>Brassicaceae</taxon>
        <taxon>Brassiceae</taxon>
        <taxon>Brassica</taxon>
    </lineage>
</organism>
<evidence type="ECO:0000256" key="1">
    <source>
        <dbReference type="SAM" id="MobiDB-lite"/>
    </source>
</evidence>
<proteinExistence type="predicted"/>
<keyword evidence="3" id="KW-1185">Reference proteome</keyword>
<gene>
    <name evidence="2" type="ORF">Bca52824_001933</name>
</gene>
<protein>
    <submittedName>
        <fullName evidence="2">Uncharacterized protein</fullName>
    </submittedName>
</protein>
<evidence type="ECO:0000313" key="3">
    <source>
        <dbReference type="Proteomes" id="UP000886595"/>
    </source>
</evidence>
<dbReference type="EMBL" id="JAAMPC010000001">
    <property type="protein sequence ID" value="KAG2330753.1"/>
    <property type="molecule type" value="Genomic_DNA"/>
</dbReference>